<gene>
    <name evidence="6" type="ORF">SAMN02745912_01595</name>
</gene>
<evidence type="ECO:0000256" key="2">
    <source>
        <dbReference type="ARBA" id="ARBA00021483"/>
    </source>
</evidence>
<name>A0A1M6N6E7_PARC5</name>
<dbReference type="GO" id="GO:0006935">
    <property type="term" value="P:chemotaxis"/>
    <property type="evidence" value="ECO:0007669"/>
    <property type="project" value="UniProtKB-KW"/>
</dbReference>
<dbReference type="Gene3D" id="2.30.30.40">
    <property type="entry name" value="SH3 Domains"/>
    <property type="match status" value="1"/>
</dbReference>
<dbReference type="GO" id="GO:0007165">
    <property type="term" value="P:signal transduction"/>
    <property type="evidence" value="ECO:0007669"/>
    <property type="project" value="InterPro"/>
</dbReference>
<dbReference type="PROSITE" id="PS50851">
    <property type="entry name" value="CHEW"/>
    <property type="match status" value="1"/>
</dbReference>
<evidence type="ECO:0000256" key="3">
    <source>
        <dbReference type="ARBA" id="ARBA00022490"/>
    </source>
</evidence>
<dbReference type="STRING" id="1121301.SAMN02745912_01595"/>
<proteinExistence type="predicted"/>
<dbReference type="InterPro" id="IPR002545">
    <property type="entry name" value="CheW-lke_dom"/>
</dbReference>
<dbReference type="InterPro" id="IPR036061">
    <property type="entry name" value="CheW-like_dom_sf"/>
</dbReference>
<accession>A0A1M6N6E7</accession>
<dbReference type="PANTHER" id="PTHR22617">
    <property type="entry name" value="CHEMOTAXIS SENSOR HISTIDINE KINASE-RELATED"/>
    <property type="match status" value="1"/>
</dbReference>
<dbReference type="EMBL" id="FRAG01000015">
    <property type="protein sequence ID" value="SHJ91305.1"/>
    <property type="molecule type" value="Genomic_DNA"/>
</dbReference>
<organism evidence="6 7">
    <name type="scientific">Paramaledivibacter caminithermalis (strain DSM 15212 / CIP 107654 / DViRD3)</name>
    <name type="common">Clostridium caminithermale</name>
    <dbReference type="NCBI Taxonomy" id="1121301"/>
    <lineage>
        <taxon>Bacteria</taxon>
        <taxon>Bacillati</taxon>
        <taxon>Bacillota</taxon>
        <taxon>Clostridia</taxon>
        <taxon>Peptostreptococcales</taxon>
        <taxon>Caminicellaceae</taxon>
        <taxon>Paramaledivibacter</taxon>
    </lineage>
</organism>
<sequence>MPIKEYVVFKLDNEYYGIDIHNVETIEKVMPMTRVPYTKDFVKGVINLRGNVVPVIDLRKRFDLSMKEYDENSRIIIVKLDEITVGMTVDSSSEVIQLSEKDIEEAPSLKGTSEENFVKCIGKKDKRIIMIIDLYKILDINDMEKEL</sequence>
<evidence type="ECO:0000256" key="4">
    <source>
        <dbReference type="ARBA" id="ARBA00022500"/>
    </source>
</evidence>
<dbReference type="PANTHER" id="PTHR22617:SF45">
    <property type="entry name" value="CHEMOTAXIS PROTEIN CHEW"/>
    <property type="match status" value="1"/>
</dbReference>
<evidence type="ECO:0000313" key="6">
    <source>
        <dbReference type="EMBL" id="SHJ91305.1"/>
    </source>
</evidence>
<comment type="subcellular location">
    <subcellularLocation>
        <location evidence="1">Cytoplasm</location>
    </subcellularLocation>
</comment>
<feature type="domain" description="CheW-like" evidence="5">
    <location>
        <begin position="3"/>
        <end position="143"/>
    </location>
</feature>
<protein>
    <recommendedName>
        <fullName evidence="2">Chemotaxis protein CheW</fullName>
    </recommendedName>
</protein>
<dbReference type="OrthoDB" id="9794382at2"/>
<dbReference type="AlphaFoldDB" id="A0A1M6N6E7"/>
<evidence type="ECO:0000313" key="7">
    <source>
        <dbReference type="Proteomes" id="UP000184465"/>
    </source>
</evidence>
<reference evidence="7" key="1">
    <citation type="submission" date="2016-11" db="EMBL/GenBank/DDBJ databases">
        <authorList>
            <person name="Varghese N."/>
            <person name="Submissions S."/>
        </authorList>
    </citation>
    <scope>NUCLEOTIDE SEQUENCE [LARGE SCALE GENOMIC DNA]</scope>
    <source>
        <strain evidence="7">DSM 15212 / CIP 107654 / DViRD3</strain>
    </source>
</reference>
<keyword evidence="4" id="KW-0145">Chemotaxis</keyword>
<keyword evidence="7" id="KW-1185">Reference proteome</keyword>
<dbReference type="SMART" id="SM00260">
    <property type="entry name" value="CheW"/>
    <property type="match status" value="1"/>
</dbReference>
<dbReference type="CDD" id="cd00732">
    <property type="entry name" value="CheW"/>
    <property type="match status" value="1"/>
</dbReference>
<dbReference type="GO" id="GO:0005829">
    <property type="term" value="C:cytosol"/>
    <property type="evidence" value="ECO:0007669"/>
    <property type="project" value="TreeGrafter"/>
</dbReference>
<dbReference type="FunFam" id="2.40.50.180:FF:000002">
    <property type="entry name" value="Chemotaxis protein CheW"/>
    <property type="match status" value="1"/>
</dbReference>
<dbReference type="InterPro" id="IPR039315">
    <property type="entry name" value="CheW"/>
</dbReference>
<evidence type="ECO:0000256" key="1">
    <source>
        <dbReference type="ARBA" id="ARBA00004496"/>
    </source>
</evidence>
<dbReference type="RefSeq" id="WP_073148697.1">
    <property type="nucleotide sequence ID" value="NZ_FRAG01000015.1"/>
</dbReference>
<keyword evidence="3" id="KW-0963">Cytoplasm</keyword>
<evidence type="ECO:0000259" key="5">
    <source>
        <dbReference type="PROSITE" id="PS50851"/>
    </source>
</evidence>
<dbReference type="SUPFAM" id="SSF50341">
    <property type="entry name" value="CheW-like"/>
    <property type="match status" value="1"/>
</dbReference>
<dbReference type="Gene3D" id="2.40.50.180">
    <property type="entry name" value="CheA-289, Domain 4"/>
    <property type="match status" value="1"/>
</dbReference>
<dbReference type="Pfam" id="PF01584">
    <property type="entry name" value="CheW"/>
    <property type="match status" value="1"/>
</dbReference>
<dbReference type="Proteomes" id="UP000184465">
    <property type="component" value="Unassembled WGS sequence"/>
</dbReference>